<keyword evidence="1" id="KW-1133">Transmembrane helix</keyword>
<reference evidence="2 3" key="1">
    <citation type="journal article" date="2011" name="Stand. Genomic Sci.">
        <title>Complete genome sequence of Nitratifractor salsuginis type strain (E9I37-1).</title>
        <authorList>
            <person name="Anderson I."/>
            <person name="Sikorski J."/>
            <person name="Zeytun A."/>
            <person name="Nolan M."/>
            <person name="Lapidus A."/>
            <person name="Lucas S."/>
            <person name="Hammon N."/>
            <person name="Deshpande S."/>
            <person name="Cheng J.F."/>
            <person name="Tapia R."/>
            <person name="Han C."/>
            <person name="Goodwin L."/>
            <person name="Pitluck S."/>
            <person name="Liolios K."/>
            <person name="Pagani I."/>
            <person name="Ivanova N."/>
            <person name="Huntemann M."/>
            <person name="Mavromatis K."/>
            <person name="Ovchinikova G."/>
            <person name="Pati A."/>
            <person name="Chen A."/>
            <person name="Palaniappan K."/>
            <person name="Land M."/>
            <person name="Hauser L."/>
            <person name="Brambilla E.M."/>
            <person name="Ngatchou-Djao O.D."/>
            <person name="Rohde M."/>
            <person name="Tindall B.J."/>
            <person name="Goker M."/>
            <person name="Detter J.C."/>
            <person name="Woyke T."/>
            <person name="Bristow J."/>
            <person name="Eisen J.A."/>
            <person name="Markowitz V."/>
            <person name="Hugenholtz P."/>
            <person name="Klenk H.P."/>
            <person name="Kyrpides N.C."/>
        </authorList>
    </citation>
    <scope>NUCLEOTIDE SEQUENCE [LARGE SCALE GENOMIC DNA]</scope>
    <source>
        <strain evidence="3">DSM 16511 / JCM 12458 / E9I37-1</strain>
    </source>
</reference>
<dbReference type="Gene3D" id="3.30.2090.10">
    <property type="entry name" value="Multidrug efflux transporter AcrB TolC docking domain, DN and DC subdomains"/>
    <property type="match status" value="2"/>
</dbReference>
<dbReference type="Gene3D" id="3.30.70.1440">
    <property type="entry name" value="Multidrug efflux transporter AcrB pore domain"/>
    <property type="match status" value="1"/>
</dbReference>
<dbReference type="GO" id="GO:0005886">
    <property type="term" value="C:plasma membrane"/>
    <property type="evidence" value="ECO:0007669"/>
    <property type="project" value="TreeGrafter"/>
</dbReference>
<feature type="transmembrane region" description="Helical" evidence="1">
    <location>
        <begin position="14"/>
        <end position="31"/>
    </location>
</feature>
<gene>
    <name evidence="2" type="ordered locus">Nitsa_1443</name>
</gene>
<keyword evidence="1" id="KW-0812">Transmembrane</keyword>
<feature type="transmembrane region" description="Helical" evidence="1">
    <location>
        <begin position="457"/>
        <end position="477"/>
    </location>
</feature>
<name>E6WZQ1_NITSE</name>
<keyword evidence="1" id="KW-0472">Membrane</keyword>
<dbReference type="SUPFAM" id="SSF82714">
    <property type="entry name" value="Multidrug efflux transporter AcrB TolC docking domain, DN and DC subdomains"/>
    <property type="match status" value="1"/>
</dbReference>
<dbReference type="HOGENOM" id="CLU_002755_1_2_7"/>
<evidence type="ECO:0000313" key="3">
    <source>
        <dbReference type="Proteomes" id="UP000008633"/>
    </source>
</evidence>
<dbReference type="InterPro" id="IPR001036">
    <property type="entry name" value="Acrflvin-R"/>
</dbReference>
<dbReference type="EMBL" id="CP002452">
    <property type="protein sequence ID" value="ADV46692.1"/>
    <property type="molecule type" value="Genomic_DNA"/>
</dbReference>
<dbReference type="Gene3D" id="3.30.70.1430">
    <property type="entry name" value="Multidrug efflux transporter AcrB pore domain"/>
    <property type="match status" value="2"/>
</dbReference>
<keyword evidence="3" id="KW-1185">Reference proteome</keyword>
<feature type="transmembrane region" description="Helical" evidence="1">
    <location>
        <begin position="938"/>
        <end position="959"/>
    </location>
</feature>
<dbReference type="eggNOG" id="COG0841">
    <property type="taxonomic scope" value="Bacteria"/>
</dbReference>
<dbReference type="GO" id="GO:0042910">
    <property type="term" value="F:xenobiotic transmembrane transporter activity"/>
    <property type="evidence" value="ECO:0007669"/>
    <property type="project" value="TreeGrafter"/>
</dbReference>
<dbReference type="PANTHER" id="PTHR32063">
    <property type="match status" value="1"/>
</dbReference>
<feature type="transmembrane region" description="Helical" evidence="1">
    <location>
        <begin position="384"/>
        <end position="406"/>
    </location>
</feature>
<proteinExistence type="predicted"/>
<feature type="transmembrane region" description="Helical" evidence="1">
    <location>
        <begin position="426"/>
        <end position="445"/>
    </location>
</feature>
<dbReference type="RefSeq" id="WP_013554381.1">
    <property type="nucleotide sequence ID" value="NC_014935.1"/>
</dbReference>
<dbReference type="SUPFAM" id="SSF82866">
    <property type="entry name" value="Multidrug efflux transporter AcrB transmembrane domain"/>
    <property type="match status" value="2"/>
</dbReference>
<dbReference type="SUPFAM" id="SSF82693">
    <property type="entry name" value="Multidrug efflux transporter AcrB pore domain, PN1, PN2, PC1 and PC2 subdomains"/>
    <property type="match status" value="1"/>
</dbReference>
<dbReference type="AlphaFoldDB" id="E6WZQ1"/>
<dbReference type="Gene3D" id="3.30.70.1320">
    <property type="entry name" value="Multidrug efflux transporter AcrB pore domain like"/>
    <property type="match status" value="1"/>
</dbReference>
<protein>
    <submittedName>
        <fullName evidence="2">Acriflavin resistance protein</fullName>
    </submittedName>
</protein>
<dbReference type="InterPro" id="IPR027463">
    <property type="entry name" value="AcrB_DN_DC_subdom"/>
</dbReference>
<dbReference type="PRINTS" id="PR00702">
    <property type="entry name" value="ACRIFLAVINRP"/>
</dbReference>
<dbReference type="Pfam" id="PF00873">
    <property type="entry name" value="ACR_tran"/>
    <property type="match status" value="1"/>
</dbReference>
<organism evidence="2 3">
    <name type="scientific">Nitratifractor salsuginis (strain DSM 16511 / JCM 12458 / E9I37-1)</name>
    <dbReference type="NCBI Taxonomy" id="749222"/>
    <lineage>
        <taxon>Bacteria</taxon>
        <taxon>Pseudomonadati</taxon>
        <taxon>Campylobacterota</taxon>
        <taxon>Epsilonproteobacteria</taxon>
        <taxon>Campylobacterales</taxon>
        <taxon>Sulfurovaceae</taxon>
        <taxon>Nitratifractor</taxon>
    </lineage>
</organism>
<dbReference type="STRING" id="749222.Nitsa_1443"/>
<feature type="transmembrane region" description="Helical" evidence="1">
    <location>
        <begin position="909"/>
        <end position="931"/>
    </location>
</feature>
<feature type="transmembrane region" description="Helical" evidence="1">
    <location>
        <begin position="353"/>
        <end position="372"/>
    </location>
</feature>
<feature type="transmembrane region" description="Helical" evidence="1">
    <location>
        <begin position="1011"/>
        <end position="1033"/>
    </location>
</feature>
<dbReference type="Gene3D" id="1.20.1640.10">
    <property type="entry name" value="Multidrug efflux transporter AcrB transmembrane domain"/>
    <property type="match status" value="2"/>
</dbReference>
<feature type="transmembrane region" description="Helical" evidence="1">
    <location>
        <begin position="520"/>
        <end position="537"/>
    </location>
</feature>
<sequence length="1038" mass="116106">MIRRLIAFALDRPVLNHILFLLVMVLALFAYQKIPKEIFPPADLEKISIRGGYPGTSADLLDKMAVQPIEDDLKSVENLGDIDTVIQNGTFSITADIKPGADKQLVLGDVKDVITTVKRDLPPDMDEPIAHVVIHRFPLLLIAISGDTDQARLLEAAKALKSYLSRYKALNNIDIRGDADHEVKIILDEKRLEVYGIPKSLFYQAIQGLASIYPAGTFKRRGNEFYLSTINGEKEAKKLADTILGVGEKRIRLGDVARVRFGLSTPGEISHFNGKANISLNLTKTKEGNAIALSRQIRKDLRTFAKRYPDLIFQVYTDTSIWIKNRINLVSSNIFFGLILVFLALFLSVNWKIAAVVALGIPTSFFIALIGAEMLGYSMNMLTMLGALIALGMLVDEAIVVAENIYRHLEMGKTPKQAALDGAVEMFPAVVTATMTTVFAFLPLLIMSGQLGVFMKVLPVMITILLLSSLFEAFYFLPLHAKELFSFGHRIDHHEPSPFWDRAALLYRRLLLRLLRHKKLSLLVMVSAILLGTWGMLRISKFQLFPAFDASQIYISGKVDVNSKLEETEKTMGRIEKALLKAFKESGDVSSITSIVGIRFNPDQSFESGENLFHIFLNLHERKPQNFFDKYINPWLSLEYDDSDMKRTHSAQEILKKAQQVLKPFKNLKVGSTTPVFEELTAFVPQAGIVGHDIEIGLSADKDKKAIAALRKLEKKLASIPGVLDIADNAKEGPQELKLRVNDYGQKLGFNEGNLVEALRGLFLEAEMDKMFDKKGLVRIRLEAKGKDRNFDIAHLRLNTPDGQHSVLLKEITDFVYKRSMLKIYKENGERVWTVTALTDKKRILPSEVMERITPILQKLRKEGIKVIVKGEEKENRQVKREMGEAAIIAIFLIFIALVWMFNSLVLPLITISVIPLSILGALIGSWLMGINLTMPGVMGMVGLAGVVVNDALIMLDFIRGSRDYDEMVVKAGMRLRPIFLTSLTTVLGLITLIFFASGQALIIQPMAVSLGYGIAWATVLNLIYVPLMYAVVYRVKE</sequence>
<evidence type="ECO:0000256" key="1">
    <source>
        <dbReference type="SAM" id="Phobius"/>
    </source>
</evidence>
<accession>E6WZQ1</accession>
<dbReference type="KEGG" id="nsa:Nitsa_1443"/>
<evidence type="ECO:0000313" key="2">
    <source>
        <dbReference type="EMBL" id="ADV46692.1"/>
    </source>
</evidence>
<feature type="transmembrane region" description="Helical" evidence="1">
    <location>
        <begin position="327"/>
        <end position="347"/>
    </location>
</feature>
<reference evidence="3" key="2">
    <citation type="submission" date="2011-01" db="EMBL/GenBank/DDBJ databases">
        <title>The complete genome of Nitratifractor salsuginis DSM 16511.</title>
        <authorList>
            <consortium name="US DOE Joint Genome Institute (JGI-PGF)"/>
            <person name="Lucas S."/>
            <person name="Copeland A."/>
            <person name="Lapidus A."/>
            <person name="Bruce D."/>
            <person name="Goodwin L."/>
            <person name="Pitluck S."/>
            <person name="Kyrpides N."/>
            <person name="Mavromatis K."/>
            <person name="Ivanova N."/>
            <person name="Mikhailova N."/>
            <person name="Zeytun A."/>
            <person name="Detter J.C."/>
            <person name="Tapia R."/>
            <person name="Han C."/>
            <person name="Land M."/>
            <person name="Hauser L."/>
            <person name="Markowitz V."/>
            <person name="Cheng J.-F."/>
            <person name="Hugenholtz P."/>
            <person name="Woyke T."/>
            <person name="Wu D."/>
            <person name="Tindall B."/>
            <person name="Schuetze A."/>
            <person name="Brambilla E."/>
            <person name="Klenk H.-P."/>
            <person name="Eisen J.A."/>
        </authorList>
    </citation>
    <scope>NUCLEOTIDE SEQUENCE [LARGE SCALE GENOMIC DNA]</scope>
    <source>
        <strain evidence="3">DSM 16511 / JCM 12458 / E9I37-1</strain>
    </source>
</reference>
<dbReference type="OrthoDB" id="8430015at2"/>
<feature type="transmembrane region" description="Helical" evidence="1">
    <location>
        <begin position="979"/>
        <end position="1004"/>
    </location>
</feature>
<feature type="transmembrane region" description="Helical" evidence="1">
    <location>
        <begin position="886"/>
        <end position="903"/>
    </location>
</feature>
<dbReference type="Proteomes" id="UP000008633">
    <property type="component" value="Chromosome"/>
</dbReference>
<dbReference type="PANTHER" id="PTHR32063:SF33">
    <property type="entry name" value="RND SUPERFAMILY EFFLUX PUMP PERMEASE COMPONENT"/>
    <property type="match status" value="1"/>
</dbReference>